<evidence type="ECO:0000313" key="2">
    <source>
        <dbReference type="EMBL" id="MBA4638213.1"/>
    </source>
</evidence>
<dbReference type="EMBL" id="GISG01108695">
    <property type="protein sequence ID" value="MBA4638213.1"/>
    <property type="molecule type" value="Transcribed_RNA"/>
</dbReference>
<sequence length="114" mass="13281">MLNHRQTSILPLIQQHIAAGLVYSTVLTRLQLCQLPSFLFSSNPRLSKDQYTGPADCLLRIATAFGFLVQDQIPQYLVFCVSSTSNPARRRWHRSRERRRQRRRQRVENEAKTA</sequence>
<name>A0A7C8ZBT6_OPUST</name>
<feature type="compositionally biased region" description="Basic residues" evidence="1">
    <location>
        <begin position="88"/>
        <end position="105"/>
    </location>
</feature>
<protein>
    <submittedName>
        <fullName evidence="2">Uncharacterized protein</fullName>
    </submittedName>
</protein>
<organism evidence="2">
    <name type="scientific">Opuntia streptacantha</name>
    <name type="common">Prickly pear cactus</name>
    <name type="synonym">Opuntia cardona</name>
    <dbReference type="NCBI Taxonomy" id="393608"/>
    <lineage>
        <taxon>Eukaryota</taxon>
        <taxon>Viridiplantae</taxon>
        <taxon>Streptophyta</taxon>
        <taxon>Embryophyta</taxon>
        <taxon>Tracheophyta</taxon>
        <taxon>Spermatophyta</taxon>
        <taxon>Magnoliopsida</taxon>
        <taxon>eudicotyledons</taxon>
        <taxon>Gunneridae</taxon>
        <taxon>Pentapetalae</taxon>
        <taxon>Caryophyllales</taxon>
        <taxon>Cactineae</taxon>
        <taxon>Cactaceae</taxon>
        <taxon>Opuntioideae</taxon>
        <taxon>Opuntia</taxon>
    </lineage>
</organism>
<reference evidence="2" key="1">
    <citation type="journal article" date="2013" name="J. Plant Res.">
        <title>Effect of fungi and light on seed germination of three Opuntia species from semiarid lands of central Mexico.</title>
        <authorList>
            <person name="Delgado-Sanchez P."/>
            <person name="Jimenez-Bremont J.F."/>
            <person name="Guerrero-Gonzalez Mde L."/>
            <person name="Flores J."/>
        </authorList>
    </citation>
    <scope>NUCLEOTIDE SEQUENCE</scope>
    <source>
        <tissue evidence="2">Cladode</tissue>
    </source>
</reference>
<evidence type="ECO:0000256" key="1">
    <source>
        <dbReference type="SAM" id="MobiDB-lite"/>
    </source>
</evidence>
<accession>A0A7C8ZBT6</accession>
<reference evidence="2" key="2">
    <citation type="submission" date="2020-07" db="EMBL/GenBank/DDBJ databases">
        <authorList>
            <person name="Vera ALvarez R."/>
            <person name="Arias-Moreno D.M."/>
            <person name="Jimenez-Jacinto V."/>
            <person name="Jimenez-Bremont J.F."/>
            <person name="Swaminathan K."/>
            <person name="Moose S.P."/>
            <person name="Guerrero-Gonzalez M.L."/>
            <person name="Marino-Ramirez L."/>
            <person name="Landsman D."/>
            <person name="Rodriguez-Kessler M."/>
            <person name="Delgado-Sanchez P."/>
        </authorList>
    </citation>
    <scope>NUCLEOTIDE SEQUENCE</scope>
    <source>
        <tissue evidence="2">Cladode</tissue>
    </source>
</reference>
<dbReference type="AlphaFoldDB" id="A0A7C8ZBT6"/>
<proteinExistence type="predicted"/>
<feature type="region of interest" description="Disordered" evidence="1">
    <location>
        <begin position="85"/>
        <end position="114"/>
    </location>
</feature>